<evidence type="ECO:0000259" key="2">
    <source>
        <dbReference type="PROSITE" id="PS51293"/>
    </source>
</evidence>
<evidence type="ECO:0000313" key="3">
    <source>
        <dbReference type="EMBL" id="EDQ88406.1"/>
    </source>
</evidence>
<feature type="compositionally biased region" description="Basic and acidic residues" evidence="1">
    <location>
        <begin position="655"/>
        <end position="670"/>
    </location>
</feature>
<dbReference type="InterPro" id="IPR009057">
    <property type="entry name" value="Homeodomain-like_sf"/>
</dbReference>
<feature type="compositionally biased region" description="Acidic residues" evidence="1">
    <location>
        <begin position="148"/>
        <end position="163"/>
    </location>
</feature>
<evidence type="ECO:0000313" key="4">
    <source>
        <dbReference type="Proteomes" id="UP000001357"/>
    </source>
</evidence>
<dbReference type="SUPFAM" id="SSF46689">
    <property type="entry name" value="Homeodomain-like"/>
    <property type="match status" value="1"/>
</dbReference>
<proteinExistence type="predicted"/>
<feature type="compositionally biased region" description="Basic and acidic residues" evidence="1">
    <location>
        <begin position="802"/>
        <end position="857"/>
    </location>
</feature>
<dbReference type="InterPro" id="IPR017884">
    <property type="entry name" value="SANT_dom"/>
</dbReference>
<dbReference type="Pfam" id="PF00249">
    <property type="entry name" value="Myb_DNA-binding"/>
    <property type="match status" value="1"/>
</dbReference>
<dbReference type="STRING" id="81824.A9V2N3"/>
<feature type="compositionally biased region" description="Acidic residues" evidence="1">
    <location>
        <begin position="117"/>
        <end position="130"/>
    </location>
</feature>
<feature type="domain" description="SANT" evidence="2">
    <location>
        <begin position="571"/>
        <end position="622"/>
    </location>
</feature>
<feature type="region of interest" description="Disordered" evidence="1">
    <location>
        <begin position="626"/>
        <end position="909"/>
    </location>
</feature>
<evidence type="ECO:0000256" key="1">
    <source>
        <dbReference type="SAM" id="MobiDB-lite"/>
    </source>
</evidence>
<dbReference type="RefSeq" id="XP_001746999.1">
    <property type="nucleotide sequence ID" value="XM_001746947.1"/>
</dbReference>
<dbReference type="OMA" id="ISAMTRH"/>
<accession>A9V2N3</accession>
<dbReference type="Gene3D" id="1.10.10.60">
    <property type="entry name" value="Homeodomain-like"/>
    <property type="match status" value="1"/>
</dbReference>
<feature type="compositionally biased region" description="Polar residues" evidence="1">
    <location>
        <begin position="225"/>
        <end position="234"/>
    </location>
</feature>
<dbReference type="Proteomes" id="UP000001357">
    <property type="component" value="Unassembled WGS sequence"/>
</dbReference>
<feature type="compositionally biased region" description="Basic and acidic residues" evidence="1">
    <location>
        <begin position="893"/>
        <end position="907"/>
    </location>
</feature>
<dbReference type="GeneID" id="5892069"/>
<feature type="region of interest" description="Disordered" evidence="1">
    <location>
        <begin position="926"/>
        <end position="945"/>
    </location>
</feature>
<dbReference type="InParanoid" id="A9V2N3"/>
<dbReference type="KEGG" id="mbr:MONBRDRAFT_37587"/>
<feature type="compositionally biased region" description="Basic and acidic residues" evidence="1">
    <location>
        <begin position="1"/>
        <end position="10"/>
    </location>
</feature>
<reference evidence="3 4" key="1">
    <citation type="journal article" date="2008" name="Nature">
        <title>The genome of the choanoflagellate Monosiga brevicollis and the origin of metazoans.</title>
        <authorList>
            <consortium name="JGI Sequencing"/>
            <person name="King N."/>
            <person name="Westbrook M.J."/>
            <person name="Young S.L."/>
            <person name="Kuo A."/>
            <person name="Abedin M."/>
            <person name="Chapman J."/>
            <person name="Fairclough S."/>
            <person name="Hellsten U."/>
            <person name="Isogai Y."/>
            <person name="Letunic I."/>
            <person name="Marr M."/>
            <person name="Pincus D."/>
            <person name="Putnam N."/>
            <person name="Rokas A."/>
            <person name="Wright K.J."/>
            <person name="Zuzow R."/>
            <person name="Dirks W."/>
            <person name="Good M."/>
            <person name="Goodstein D."/>
            <person name="Lemons D."/>
            <person name="Li W."/>
            <person name="Lyons J.B."/>
            <person name="Morris A."/>
            <person name="Nichols S."/>
            <person name="Richter D.J."/>
            <person name="Salamov A."/>
            <person name="Bork P."/>
            <person name="Lim W.A."/>
            <person name="Manning G."/>
            <person name="Miller W.T."/>
            <person name="McGinnis W."/>
            <person name="Shapiro H."/>
            <person name="Tjian R."/>
            <person name="Grigoriev I.V."/>
            <person name="Rokhsar D."/>
        </authorList>
    </citation>
    <scope>NUCLEOTIDE SEQUENCE [LARGE SCALE GENOMIC DNA]</scope>
    <source>
        <strain evidence="4">MX1 / ATCC 50154</strain>
    </source>
</reference>
<feature type="region of interest" description="Disordered" evidence="1">
    <location>
        <begin position="1"/>
        <end position="288"/>
    </location>
</feature>
<organism evidence="3 4">
    <name type="scientific">Monosiga brevicollis</name>
    <name type="common">Choanoflagellate</name>
    <dbReference type="NCBI Taxonomy" id="81824"/>
    <lineage>
        <taxon>Eukaryota</taxon>
        <taxon>Choanoflagellata</taxon>
        <taxon>Craspedida</taxon>
        <taxon>Salpingoecidae</taxon>
        <taxon>Monosiga</taxon>
    </lineage>
</organism>
<dbReference type="EMBL" id="CH991555">
    <property type="protein sequence ID" value="EDQ88406.1"/>
    <property type="molecule type" value="Genomic_DNA"/>
</dbReference>
<feature type="compositionally biased region" description="Basic and acidic residues" evidence="1">
    <location>
        <begin position="865"/>
        <end position="883"/>
    </location>
</feature>
<dbReference type="PROSITE" id="PS51293">
    <property type="entry name" value="SANT"/>
    <property type="match status" value="1"/>
</dbReference>
<name>A9V2N3_MONBE</name>
<gene>
    <name evidence="3" type="ORF">MONBRDRAFT_37587</name>
</gene>
<dbReference type="PANTHER" id="PTHR13992">
    <property type="entry name" value="NUCLEAR RECEPTOR CO-REPRESSOR RELATED NCOR"/>
    <property type="match status" value="1"/>
</dbReference>
<sequence length="1146" mass="121651">MTERPSRWDRPTAAPRPSAEARPGAANPSMGSVNGANVGVGRSRFSLPPPPPPPGQVEAPTAAAAADRRAAALDRGGVGVADPSDFAPMHVPRPPVDKSRALISAMTRHQESSDVSDISDDEDMDEDDREDVTPTGSGDHSGRRVSGDGEEEISADEDGEQDDDHMSISSRTSSHPPAPSEQPDARQNSPAAVAETRPPLLDRRAANGSAGLSRPSPLAIAQAMPTPSAQSTPGRTAAPMPTAQAPTGTAAMSASPMNLDSPKPNHTAPAATPNRKPPKPTVTTPSVPETSRKEYWLNLMQSKDMEATAIEHELTKLQDAVACGSSRKIDAQARLEQTERDLEIDRQNRANGLSTDVAMEDLGSKESMRALITRVYRQNKAAAEAARPVEQRQNAVVENFVAVEPQEYASVKEAQAHYTTFKSRLSRYIYHTQQYDERLKLALARRYQRHKHSWKALMLERFENNRDELLERNKFFETVYPDELRRRGAVQNEIFENLATTLGTPQRTTRAQANNDVQHVDIDNDPNLLTFKGCVTKPQDQLVGYDKYHKGRLIDRNRIVSNSKSMHRELDYVNVWSAEEKQIFFHRFMLHPKRFHRISSHLPNKTTAECVWYYYRHKKELNFKGEREKLRRERSRKAQMSKQRKSSTSLVSAVKEAKETTSTRASKDRANASADESPTAASGEELKGDGDATDAAATDGPENAKGGKGTKSTKSARASESGEGSKTKKPKNVTRKETPKRASTSRIRATKGKDVADPGAPAAEATAETGVPVPATTAEPTPTTTAAQSGQAADASGGTVKPAEKRVKKEKVSKDKVPKEKAPRPVKEKAPRAPKDKTPKDKAPKDKAGDAGADGKAKAAKPRSRAKDRGKEGAEGSAADEKRKSKTGVAGPDAKRSKTVDSTEDAGKSAGATVTAATTAASGQVPAVATPVPGSTVMESTGPTTAAAPNATTAAAMAAAMAAGALPFVMPPGTSVPMSAAGAPYFLSPALSGVRAGQGVYMPSYPQMMVNAVPSAAWPYMCLQMPGSGPVVSSAMRWPGVTSFAPTVSGVSAATSEAQAAQQAQQFALSQQLLQAASMGAVGRSGTMATSAGAPTSTGLVPMSMAMGPGPALSLAQAQAQLQSAARAAAVSTATTQPTSSSGDQS</sequence>
<dbReference type="GO" id="GO:0000785">
    <property type="term" value="C:chromatin"/>
    <property type="evidence" value="ECO:0000318"/>
    <property type="project" value="GO_Central"/>
</dbReference>
<dbReference type="AlphaFoldDB" id="A9V2N3"/>
<feature type="compositionally biased region" description="Low complexity" evidence="1">
    <location>
        <begin position="757"/>
        <end position="799"/>
    </location>
</feature>
<dbReference type="InterPro" id="IPR051571">
    <property type="entry name" value="N-CoR_corepressor"/>
</dbReference>
<dbReference type="SMART" id="SM00717">
    <property type="entry name" value="SANT"/>
    <property type="match status" value="1"/>
</dbReference>
<keyword evidence="4" id="KW-1185">Reference proteome</keyword>
<dbReference type="GO" id="GO:0032991">
    <property type="term" value="C:protein-containing complex"/>
    <property type="evidence" value="ECO:0007669"/>
    <property type="project" value="UniProtKB-ARBA"/>
</dbReference>
<dbReference type="InterPro" id="IPR001005">
    <property type="entry name" value="SANT/Myb"/>
</dbReference>
<dbReference type="eggNOG" id="KOG1878">
    <property type="taxonomic scope" value="Eukaryota"/>
</dbReference>
<protein>
    <recommendedName>
        <fullName evidence="2">SANT domain-containing protein</fullName>
    </recommendedName>
</protein>
<feature type="compositionally biased region" description="Basic residues" evidence="1">
    <location>
        <begin position="632"/>
        <end position="645"/>
    </location>
</feature>
<dbReference type="GO" id="GO:0005654">
    <property type="term" value="C:nucleoplasm"/>
    <property type="evidence" value="ECO:0007669"/>
    <property type="project" value="UniProtKB-ARBA"/>
</dbReference>
<dbReference type="PANTHER" id="PTHR13992:SF39">
    <property type="entry name" value="SMRTER, ISOFORM G"/>
    <property type="match status" value="1"/>
</dbReference>
<feature type="compositionally biased region" description="Low complexity" evidence="1">
    <location>
        <begin position="236"/>
        <end position="251"/>
    </location>
</feature>
<dbReference type="GO" id="GO:0006357">
    <property type="term" value="P:regulation of transcription by RNA polymerase II"/>
    <property type="evidence" value="ECO:0000318"/>
    <property type="project" value="GO_Central"/>
</dbReference>